<proteinExistence type="predicted"/>
<protein>
    <submittedName>
        <fullName evidence="2">Lysophospholipase and esterase/lipase domain protein</fullName>
    </submittedName>
</protein>
<evidence type="ECO:0000313" key="3">
    <source>
        <dbReference type="Proteomes" id="UP000663671"/>
    </source>
</evidence>
<sequence>MELAPIFKKAYGLLAFVGFLYILGVFSLTYPSVQRMVLYVNQFNPTYFQDNLKFSRLIFEPRITKPSMHGTSSHPVCSKITKRLSLSMPHQVLLKMSPRLLLSIFSRKTPMRGSF</sequence>
<keyword evidence="1" id="KW-1133">Transmembrane helix</keyword>
<dbReference type="OrthoDB" id="446723at2759"/>
<feature type="transmembrane region" description="Helical" evidence="1">
    <location>
        <begin position="12"/>
        <end position="33"/>
    </location>
</feature>
<dbReference type="AlphaFoldDB" id="A0A8A1MIS6"/>
<evidence type="ECO:0000256" key="1">
    <source>
        <dbReference type="SAM" id="Phobius"/>
    </source>
</evidence>
<organism evidence="2 3">
    <name type="scientific">Ajellomyces capsulatus</name>
    <name type="common">Darling's disease fungus</name>
    <name type="synonym">Histoplasma capsulatum</name>
    <dbReference type="NCBI Taxonomy" id="5037"/>
    <lineage>
        <taxon>Eukaryota</taxon>
        <taxon>Fungi</taxon>
        <taxon>Dikarya</taxon>
        <taxon>Ascomycota</taxon>
        <taxon>Pezizomycotina</taxon>
        <taxon>Eurotiomycetes</taxon>
        <taxon>Eurotiomycetidae</taxon>
        <taxon>Onygenales</taxon>
        <taxon>Ajellomycetaceae</taxon>
        <taxon>Histoplasma</taxon>
    </lineage>
</organism>
<gene>
    <name evidence="2" type="ORF">I7I51_01631</name>
</gene>
<dbReference type="VEuPathDB" id="FungiDB:I7I51_01631"/>
<reference evidence="2" key="1">
    <citation type="submission" date="2021-01" db="EMBL/GenBank/DDBJ databases">
        <title>Chromosome-level genome assembly of a human fungal pathogen reveals clustering of transcriptionally co-regulated genes.</title>
        <authorList>
            <person name="Voorhies M."/>
            <person name="Cohen S."/>
            <person name="Shea T.P."/>
            <person name="Petrus S."/>
            <person name="Munoz J.F."/>
            <person name="Poplawski S."/>
            <person name="Goldman W.E."/>
            <person name="Michael T."/>
            <person name="Cuomo C.A."/>
            <person name="Sil A."/>
            <person name="Beyhan S."/>
        </authorList>
    </citation>
    <scope>NUCLEOTIDE SEQUENCE</scope>
    <source>
        <strain evidence="2">WU24</strain>
    </source>
</reference>
<dbReference type="EMBL" id="CP069114">
    <property type="protein sequence ID" value="QSS64563.1"/>
    <property type="molecule type" value="Genomic_DNA"/>
</dbReference>
<name>A0A8A1MIS6_AJECA</name>
<accession>A0A8A1MIS6</accession>
<dbReference type="Proteomes" id="UP000663671">
    <property type="component" value="Chromosome 1"/>
</dbReference>
<keyword evidence="1" id="KW-0812">Transmembrane</keyword>
<evidence type="ECO:0000313" key="2">
    <source>
        <dbReference type="EMBL" id="QSS64563.1"/>
    </source>
</evidence>
<keyword evidence="1" id="KW-0472">Membrane</keyword>